<accession>A0ABP1E7N9</accession>
<gene>
    <name evidence="2" type="ORF">GFSPODELE1_LOCUS10507</name>
</gene>
<feature type="compositionally biased region" description="Low complexity" evidence="1">
    <location>
        <begin position="263"/>
        <end position="280"/>
    </location>
</feature>
<feature type="compositionally biased region" description="Acidic residues" evidence="1">
    <location>
        <begin position="78"/>
        <end position="87"/>
    </location>
</feature>
<evidence type="ECO:0000256" key="1">
    <source>
        <dbReference type="SAM" id="MobiDB-lite"/>
    </source>
</evidence>
<feature type="compositionally biased region" description="Polar residues" evidence="1">
    <location>
        <begin position="14"/>
        <end position="29"/>
    </location>
</feature>
<feature type="compositionally biased region" description="Acidic residues" evidence="1">
    <location>
        <begin position="207"/>
        <end position="220"/>
    </location>
</feature>
<feature type="region of interest" description="Disordered" evidence="1">
    <location>
        <begin position="368"/>
        <end position="480"/>
    </location>
</feature>
<protein>
    <submittedName>
        <fullName evidence="2">Uncharacterized protein</fullName>
    </submittedName>
</protein>
<feature type="compositionally biased region" description="Polar residues" evidence="1">
    <location>
        <begin position="422"/>
        <end position="468"/>
    </location>
</feature>
<feature type="compositionally biased region" description="Polar residues" evidence="1">
    <location>
        <begin position="402"/>
        <end position="415"/>
    </location>
</feature>
<feature type="compositionally biased region" description="Basic and acidic residues" evidence="1">
    <location>
        <begin position="143"/>
        <end position="152"/>
    </location>
</feature>
<feature type="compositionally biased region" description="Polar residues" evidence="1">
    <location>
        <begin position="191"/>
        <end position="206"/>
    </location>
</feature>
<feature type="compositionally biased region" description="Low complexity" evidence="1">
    <location>
        <begin position="156"/>
        <end position="170"/>
    </location>
</feature>
<dbReference type="Proteomes" id="UP001497453">
    <property type="component" value="Chromosome 9"/>
</dbReference>
<evidence type="ECO:0000313" key="2">
    <source>
        <dbReference type="EMBL" id="CAL1715945.1"/>
    </source>
</evidence>
<feature type="compositionally biased region" description="Basic and acidic residues" evidence="1">
    <location>
        <begin position="247"/>
        <end position="262"/>
    </location>
</feature>
<feature type="region of interest" description="Disordered" evidence="1">
    <location>
        <begin position="130"/>
        <end position="286"/>
    </location>
</feature>
<keyword evidence="3" id="KW-1185">Reference proteome</keyword>
<evidence type="ECO:0000313" key="3">
    <source>
        <dbReference type="Proteomes" id="UP001497453"/>
    </source>
</evidence>
<sequence length="480" mass="52062">MARTYRNMNPPATPNASGYATQPGSTAGLSASSSSSSVDERQARWERQRQSGLRAYPSFGVMTVPGHSPPAAPQVPETVEENDDDEGNSCFETPGFTTTPDWAAQSQDSQISIQEVEAMLFNDNDARSFHSSGYASEDEETVLDTKETRETVDEFSQSTQSSFVSASESQYHADISECEDAMDDAKETFEDSSQYSHSSEIIPSSQAEEEDMIPDADDFGESSQANQSTESTQTSRVPRSGPTNMSEHIENTVHVTTAREEASQASHFSYHSQSSQSSFSGPTTASGVLVDEFDATSRGMTPLPVLSESQESGSSLGAYTCGYQGYYSRETTPQLLRTESQESRDFNLLMFSPVLSGRDTLPDDGYPYPSEPEGGWDVITPRASPRTMSRELSRTPDLGPTPVNTRPSTPESQVLQWPIPSTPTQNMPELSPSRGSPVSRESTPLLTPQAMRTTMSNNGSGSGKNTYLETHGTLGASSYL</sequence>
<feature type="compositionally biased region" description="Polar residues" evidence="1">
    <location>
        <begin position="221"/>
        <end position="246"/>
    </location>
</feature>
<dbReference type="EMBL" id="OZ037952">
    <property type="protein sequence ID" value="CAL1715945.1"/>
    <property type="molecule type" value="Genomic_DNA"/>
</dbReference>
<feature type="compositionally biased region" description="Basic and acidic residues" evidence="1">
    <location>
        <begin position="38"/>
        <end position="49"/>
    </location>
</feature>
<reference evidence="3" key="1">
    <citation type="submission" date="2024-04" db="EMBL/GenBank/DDBJ databases">
        <authorList>
            <person name="Shaw F."/>
            <person name="Minotto A."/>
        </authorList>
    </citation>
    <scope>NUCLEOTIDE SEQUENCE [LARGE SCALE GENOMIC DNA]</scope>
</reference>
<proteinExistence type="predicted"/>
<organism evidence="2 3">
    <name type="scientific">Somion occarium</name>
    <dbReference type="NCBI Taxonomy" id="3059160"/>
    <lineage>
        <taxon>Eukaryota</taxon>
        <taxon>Fungi</taxon>
        <taxon>Dikarya</taxon>
        <taxon>Basidiomycota</taxon>
        <taxon>Agaricomycotina</taxon>
        <taxon>Agaricomycetes</taxon>
        <taxon>Polyporales</taxon>
        <taxon>Cerrenaceae</taxon>
        <taxon>Somion</taxon>
    </lineage>
</organism>
<feature type="region of interest" description="Disordered" evidence="1">
    <location>
        <begin position="1"/>
        <end position="105"/>
    </location>
</feature>
<name>A0ABP1E7N9_9APHY</name>